<keyword evidence="5 8" id="KW-0378">Hydrolase</keyword>
<reference evidence="9 10" key="1">
    <citation type="journal article" date="2012" name="Fungal Genet. Biol.">
        <title>The genome of the xerotolerant mold Wallemia sebi reveals adaptations to osmotic stress and suggests cryptic sexual reproduction.</title>
        <authorList>
            <person name="Padamsee M."/>
            <person name="Kumar T.K.A."/>
            <person name="Riley R."/>
            <person name="Binder M."/>
            <person name="Boyd A."/>
            <person name="Calvo A.M."/>
            <person name="Furukawa K."/>
            <person name="Hesse C."/>
            <person name="Hohmann S."/>
            <person name="James T.Y."/>
            <person name="LaButti K."/>
            <person name="Lapidus A."/>
            <person name="Lindquist E."/>
            <person name="Lucas S."/>
            <person name="Miller K."/>
            <person name="Shantappa S."/>
            <person name="Grigoriev I.V."/>
            <person name="Hibbett D.S."/>
            <person name="McLaughlin D.J."/>
            <person name="Spatafora J.W."/>
            <person name="Aime M.C."/>
        </authorList>
    </citation>
    <scope>NUCLEOTIDE SEQUENCE [LARGE SCALE GENOMIC DNA]</scope>
    <source>
        <strain evidence="10">ATCC MYA-4683 / CBS 633.66</strain>
    </source>
</reference>
<dbReference type="SUPFAM" id="SSF53474">
    <property type="entry name" value="alpha/beta-Hydrolases"/>
    <property type="match status" value="1"/>
</dbReference>
<keyword evidence="2" id="KW-0719">Serine esterase</keyword>
<evidence type="ECO:0000313" key="9">
    <source>
        <dbReference type="EMBL" id="EIM22693.1"/>
    </source>
</evidence>
<evidence type="ECO:0000256" key="3">
    <source>
        <dbReference type="ARBA" id="ARBA00022723"/>
    </source>
</evidence>
<gene>
    <name evidence="9" type="ORF">WALSEDRAFT_31881</name>
</gene>
<dbReference type="eggNOG" id="ENOG502QPXZ">
    <property type="taxonomic scope" value="Eukaryota"/>
</dbReference>
<dbReference type="Proteomes" id="UP000005242">
    <property type="component" value="Unassembled WGS sequence"/>
</dbReference>
<evidence type="ECO:0000256" key="1">
    <source>
        <dbReference type="ARBA" id="ARBA00006249"/>
    </source>
</evidence>
<dbReference type="GO" id="GO:0030600">
    <property type="term" value="F:feruloyl esterase activity"/>
    <property type="evidence" value="ECO:0007669"/>
    <property type="project" value="UniProtKB-ARBA"/>
</dbReference>
<proteinExistence type="inferred from homology"/>
<dbReference type="InterPro" id="IPR029058">
    <property type="entry name" value="AB_hydrolase_fold"/>
</dbReference>
<keyword evidence="4" id="KW-0732">Signal</keyword>
<keyword evidence="3" id="KW-0479">Metal-binding</keyword>
<evidence type="ECO:0000256" key="8">
    <source>
        <dbReference type="RuleBase" id="RU361238"/>
    </source>
</evidence>
<dbReference type="PANTHER" id="PTHR33938">
    <property type="entry name" value="FERULOYL ESTERASE B-RELATED"/>
    <property type="match status" value="1"/>
</dbReference>
<keyword evidence="10" id="KW-1185">Reference proteome</keyword>
<evidence type="ECO:0000256" key="4">
    <source>
        <dbReference type="ARBA" id="ARBA00022729"/>
    </source>
</evidence>
<sequence>MQLKKTGIAIAGLTSMAIAASDKCNVVTIQTYLPYGNVLTADYVKNNGTYGQPSQYGDDIAFPNNATGLPDLCAVYVNASSSDTSSFRFGLFMPDDWQENRFLATGLGGAAGGVDWETMGYGVKNYGCATISSDTGHNSTMSDASWAFNDEEARQDWGHRALHLSTELAKNIVNHYYDQTISHSYYAGCSTGGRQGLRALEMYPEDYDGVLAGAPAWYTQRLQTSEVLLGIYNLPENATHHIPSDQFEWIFEQVLSQCDIADGILDGIVSSPETCDFMPEKLLCGPSSNTSECLNPEQIETLNKIHSDWKSGMNDFIFPGFNLGSESTWMLTQEADDGSYEPAGFSVNYVQDFVRNDKSWDWTTFSLDDTYLAEKLRPGNATADEFDLRPFKQNGGKLIHYHGKADGSIPTGSSSYFYKQVQRNLVPKGVTIDDFYRYFEIPGMNHCMGTPMNAPWFINGVNQAQQLSSMPKFDAESDAFTAVIEWVENNRTVDYILATKYVSDDPAQGVEIQRPLCPYPVKVKYSGSGDVNSADSWTCDN</sequence>
<dbReference type="EMBL" id="JH668227">
    <property type="protein sequence ID" value="EIM22693.1"/>
    <property type="molecule type" value="Genomic_DNA"/>
</dbReference>
<keyword evidence="6" id="KW-0106">Calcium</keyword>
<dbReference type="RefSeq" id="XP_006957357.1">
    <property type="nucleotide sequence ID" value="XM_006957295.1"/>
</dbReference>
<dbReference type="PANTHER" id="PTHR33938:SF2">
    <property type="entry name" value="CARBOXYLIC ESTER HYDROLASE"/>
    <property type="match status" value="1"/>
</dbReference>
<dbReference type="Pfam" id="PF07519">
    <property type="entry name" value="Tannase"/>
    <property type="match status" value="1"/>
</dbReference>
<dbReference type="InParanoid" id="I4YFF1"/>
<dbReference type="OMA" id="PLCFYPQ"/>
<accession>I4YFF1</accession>
<dbReference type="AlphaFoldDB" id="I4YFF1"/>
<evidence type="ECO:0000256" key="7">
    <source>
        <dbReference type="ARBA" id="ARBA00023157"/>
    </source>
</evidence>
<protein>
    <recommendedName>
        <fullName evidence="8">Carboxylic ester hydrolase</fullName>
        <ecNumber evidence="8">3.1.1.-</ecNumber>
    </recommendedName>
</protein>
<evidence type="ECO:0000256" key="2">
    <source>
        <dbReference type="ARBA" id="ARBA00022487"/>
    </source>
</evidence>
<dbReference type="KEGG" id="wse:WALSEDRAFT_31881"/>
<dbReference type="HOGENOM" id="CLU_014819_1_1_1"/>
<comment type="similarity">
    <text evidence="1 8">Belongs to the tannase family.</text>
</comment>
<evidence type="ECO:0000256" key="6">
    <source>
        <dbReference type="ARBA" id="ARBA00022837"/>
    </source>
</evidence>
<organism evidence="9 10">
    <name type="scientific">Wallemia mellicola (strain ATCC MYA-4683 / CBS 633.66)</name>
    <name type="common">Wallemia sebi (CBS 633.66)</name>
    <dbReference type="NCBI Taxonomy" id="671144"/>
    <lineage>
        <taxon>Eukaryota</taxon>
        <taxon>Fungi</taxon>
        <taxon>Dikarya</taxon>
        <taxon>Basidiomycota</taxon>
        <taxon>Wallemiomycotina</taxon>
        <taxon>Wallemiomycetes</taxon>
        <taxon>Wallemiales</taxon>
        <taxon>Wallemiaceae</taxon>
        <taxon>Wallemia</taxon>
    </lineage>
</organism>
<dbReference type="InterPro" id="IPR011118">
    <property type="entry name" value="Tannase/feruloyl_esterase"/>
</dbReference>
<evidence type="ECO:0000256" key="5">
    <source>
        <dbReference type="ARBA" id="ARBA00022801"/>
    </source>
</evidence>
<dbReference type="GO" id="GO:0046872">
    <property type="term" value="F:metal ion binding"/>
    <property type="evidence" value="ECO:0007669"/>
    <property type="project" value="UniProtKB-KW"/>
</dbReference>
<name>I4YFF1_WALMC</name>
<dbReference type="GeneID" id="18471382"/>
<keyword evidence="7" id="KW-1015">Disulfide bond</keyword>
<dbReference type="EC" id="3.1.1.-" evidence="8"/>
<dbReference type="OrthoDB" id="3039123at2759"/>
<dbReference type="Gene3D" id="3.40.50.1820">
    <property type="entry name" value="alpha/beta hydrolase"/>
    <property type="match status" value="1"/>
</dbReference>
<evidence type="ECO:0000313" key="10">
    <source>
        <dbReference type="Proteomes" id="UP000005242"/>
    </source>
</evidence>